<dbReference type="RefSeq" id="WP_054535290.1">
    <property type="nucleotide sequence ID" value="NZ_LGKP01000022.1"/>
</dbReference>
<keyword evidence="3" id="KW-1185">Reference proteome</keyword>
<evidence type="ECO:0000313" key="3">
    <source>
        <dbReference type="Proteomes" id="UP000050277"/>
    </source>
</evidence>
<feature type="transmembrane region" description="Helical" evidence="1">
    <location>
        <begin position="47"/>
        <end position="71"/>
    </location>
</feature>
<feature type="transmembrane region" description="Helical" evidence="1">
    <location>
        <begin position="77"/>
        <end position="100"/>
    </location>
</feature>
<evidence type="ECO:0000313" key="2">
    <source>
        <dbReference type="EMBL" id="KPL86183.1"/>
    </source>
</evidence>
<accession>A0A0P6YS94</accession>
<sequence>MTTRTPLGPLEYRRRVRVARGLPQNATVKTRWQFVSSSRLIAEASMLLIWIVLWIANGLATASAVVLGGLWLKYHGIWVQAGVLDWFFIGCLGHIVISFVGQHLWRGVKVPRDLPWYQQIAYFFVHVDRMRLTYAVIVGSLDATATGWYIHEFLHAVFGAHWWFAIMSGLLAALVALSAEPMIRQFVRGVRDVLKGNGA</sequence>
<feature type="transmembrane region" description="Helical" evidence="1">
    <location>
        <begin position="132"/>
        <end position="150"/>
    </location>
</feature>
<dbReference type="EMBL" id="LGKP01000022">
    <property type="protein sequence ID" value="KPL86183.1"/>
    <property type="molecule type" value="Genomic_DNA"/>
</dbReference>
<dbReference type="AlphaFoldDB" id="A0A0P6YS94"/>
<comment type="caution">
    <text evidence="2">The sequence shown here is derived from an EMBL/GenBank/DDBJ whole genome shotgun (WGS) entry which is preliminary data.</text>
</comment>
<dbReference type="STRING" id="70996.SE18_15115"/>
<feature type="transmembrane region" description="Helical" evidence="1">
    <location>
        <begin position="162"/>
        <end position="179"/>
    </location>
</feature>
<proteinExistence type="predicted"/>
<evidence type="ECO:0000256" key="1">
    <source>
        <dbReference type="SAM" id="Phobius"/>
    </source>
</evidence>
<keyword evidence="1" id="KW-1133">Transmembrane helix</keyword>
<name>A0A0P6YS94_9CHLR</name>
<reference evidence="2 3" key="1">
    <citation type="submission" date="2015-07" db="EMBL/GenBank/DDBJ databases">
        <title>Whole genome sequence of Herpetosiphon geysericola DSM 7119.</title>
        <authorList>
            <person name="Hemp J."/>
            <person name="Ward L.M."/>
            <person name="Pace L.A."/>
            <person name="Fischer W.W."/>
        </authorList>
    </citation>
    <scope>NUCLEOTIDE SEQUENCE [LARGE SCALE GENOMIC DNA]</scope>
    <source>
        <strain evidence="2 3">DSM 7119</strain>
    </source>
</reference>
<organism evidence="2 3">
    <name type="scientific">Herpetosiphon geysericola</name>
    <dbReference type="NCBI Taxonomy" id="70996"/>
    <lineage>
        <taxon>Bacteria</taxon>
        <taxon>Bacillati</taxon>
        <taxon>Chloroflexota</taxon>
        <taxon>Chloroflexia</taxon>
        <taxon>Herpetosiphonales</taxon>
        <taxon>Herpetosiphonaceae</taxon>
        <taxon>Herpetosiphon</taxon>
    </lineage>
</organism>
<gene>
    <name evidence="2" type="ORF">SE18_15115</name>
</gene>
<keyword evidence="1" id="KW-0472">Membrane</keyword>
<dbReference type="Proteomes" id="UP000050277">
    <property type="component" value="Unassembled WGS sequence"/>
</dbReference>
<protein>
    <submittedName>
        <fullName evidence="2">Uncharacterized protein</fullName>
    </submittedName>
</protein>
<keyword evidence="1" id="KW-0812">Transmembrane</keyword>